<sequence length="87" mass="9860">MVGLSVVGKGLEMRLMANVPMGVNPHATPRERRSHADPCETVKRFVPKVNKALYKRLWTKNQEVIIVYIATSNSREYDTEQNAYLAA</sequence>
<gene>
    <name evidence="1" type="ORF">FOZ60_010742</name>
</gene>
<name>A0A7J6NEJ3_PEROL</name>
<organism evidence="1 2">
    <name type="scientific">Perkinsus olseni</name>
    <name type="common">Perkinsus atlanticus</name>
    <dbReference type="NCBI Taxonomy" id="32597"/>
    <lineage>
        <taxon>Eukaryota</taxon>
        <taxon>Sar</taxon>
        <taxon>Alveolata</taxon>
        <taxon>Perkinsozoa</taxon>
        <taxon>Perkinsea</taxon>
        <taxon>Perkinsida</taxon>
        <taxon>Perkinsidae</taxon>
        <taxon>Perkinsus</taxon>
    </lineage>
</organism>
<dbReference type="AlphaFoldDB" id="A0A7J6NEJ3"/>
<dbReference type="EMBL" id="JABANP010000441">
    <property type="protein sequence ID" value="KAF4682325.1"/>
    <property type="molecule type" value="Genomic_DNA"/>
</dbReference>
<evidence type="ECO:0000313" key="2">
    <source>
        <dbReference type="Proteomes" id="UP000541610"/>
    </source>
</evidence>
<evidence type="ECO:0000313" key="1">
    <source>
        <dbReference type="EMBL" id="KAF4682325.1"/>
    </source>
</evidence>
<accession>A0A7J6NEJ3</accession>
<proteinExistence type="predicted"/>
<comment type="caution">
    <text evidence="1">The sequence shown here is derived from an EMBL/GenBank/DDBJ whole genome shotgun (WGS) entry which is preliminary data.</text>
</comment>
<dbReference type="Proteomes" id="UP000541610">
    <property type="component" value="Unassembled WGS sequence"/>
</dbReference>
<reference evidence="1 2" key="1">
    <citation type="submission" date="2020-04" db="EMBL/GenBank/DDBJ databases">
        <title>Perkinsus olseni comparative genomics.</title>
        <authorList>
            <person name="Bogema D.R."/>
        </authorList>
    </citation>
    <scope>NUCLEOTIDE SEQUENCE [LARGE SCALE GENOMIC DNA]</scope>
    <source>
        <strain evidence="1">00978-12</strain>
    </source>
</reference>
<protein>
    <submittedName>
        <fullName evidence="1">Uncharacterized protein</fullName>
    </submittedName>
</protein>